<comment type="caution">
    <text evidence="3">The sequence shown here is derived from an EMBL/GenBank/DDBJ whole genome shotgun (WGS) entry which is preliminary data.</text>
</comment>
<dbReference type="Pfam" id="PF08021">
    <property type="entry name" value="FAD_binding_9"/>
    <property type="match status" value="1"/>
</dbReference>
<keyword evidence="4" id="KW-1185">Reference proteome</keyword>
<dbReference type="InterPro" id="IPR007037">
    <property type="entry name" value="SIP_rossman_dom"/>
</dbReference>
<dbReference type="CDD" id="cd06193">
    <property type="entry name" value="siderophore_interacting"/>
    <property type="match status" value="1"/>
</dbReference>
<dbReference type="InterPro" id="IPR039374">
    <property type="entry name" value="SIP_fam"/>
</dbReference>
<gene>
    <name evidence="3" type="ORF">ruthe_03099</name>
</gene>
<organism evidence="3 4">
    <name type="scientific">Rubellimicrobium thermophilum DSM 16684</name>
    <dbReference type="NCBI Taxonomy" id="1123069"/>
    <lineage>
        <taxon>Bacteria</taxon>
        <taxon>Pseudomonadati</taxon>
        <taxon>Pseudomonadota</taxon>
        <taxon>Alphaproteobacteria</taxon>
        <taxon>Rhodobacterales</taxon>
        <taxon>Roseobacteraceae</taxon>
        <taxon>Rubellimicrobium</taxon>
    </lineage>
</organism>
<dbReference type="RefSeq" id="WP_021099156.1">
    <property type="nucleotide sequence ID" value="NZ_KE557324.1"/>
</dbReference>
<dbReference type="PANTHER" id="PTHR30157">
    <property type="entry name" value="FERRIC REDUCTASE, NADPH-DEPENDENT"/>
    <property type="match status" value="1"/>
</dbReference>
<dbReference type="OrthoDB" id="9814826at2"/>
<evidence type="ECO:0000313" key="4">
    <source>
        <dbReference type="Proteomes" id="UP000015346"/>
    </source>
</evidence>
<dbReference type="Pfam" id="PF04954">
    <property type="entry name" value="SIP"/>
    <property type="match status" value="1"/>
</dbReference>
<proteinExistence type="inferred from homology"/>
<dbReference type="STRING" id="1123069.ruthe_03099"/>
<dbReference type="GO" id="GO:0016491">
    <property type="term" value="F:oxidoreductase activity"/>
    <property type="evidence" value="ECO:0007669"/>
    <property type="project" value="InterPro"/>
</dbReference>
<comment type="similarity">
    <text evidence="1">Belongs to the SIP oxidoreductase family.</text>
</comment>
<sequence>MSLTLTRLRHGPRFRRLILQGRERLTPGMMRLRFTSPEMAGFAAPGFDDHVRLFFPPPGAELPAPRQGEGRLVWPDPVPAARDFTPRRHDPERGILTIDFVLHEGGVASDWALHAPPGAAIGMGGPRGSVLIEGQADHEILLGDATALPAIARRLETLPGGQRAIVRIEVTDRQEELPLPIPPGVDLRWLHSGRGETLARWGEALDLPPGEVFVFCAGEAATVSRIRARLDALGHPEGLRRLANYWRAGTAG</sequence>
<dbReference type="InterPro" id="IPR039261">
    <property type="entry name" value="FNR_nucleotide-bd"/>
</dbReference>
<evidence type="ECO:0000256" key="1">
    <source>
        <dbReference type="ARBA" id="ARBA00035644"/>
    </source>
</evidence>
<evidence type="ECO:0000259" key="2">
    <source>
        <dbReference type="PROSITE" id="PS51384"/>
    </source>
</evidence>
<dbReference type="Gene3D" id="3.40.50.80">
    <property type="entry name" value="Nucleotide-binding domain of ferredoxin-NADP reductase (FNR) module"/>
    <property type="match status" value="1"/>
</dbReference>
<dbReference type="InterPro" id="IPR013113">
    <property type="entry name" value="SIP_FAD-bd"/>
</dbReference>
<dbReference type="PROSITE" id="PS51384">
    <property type="entry name" value="FAD_FR"/>
    <property type="match status" value="1"/>
</dbReference>
<dbReference type="AlphaFoldDB" id="S9S9D0"/>
<dbReference type="HOGENOM" id="CLU_040923_4_0_5"/>
<dbReference type="EMBL" id="AOLV01000038">
    <property type="protein sequence ID" value="EPX82874.1"/>
    <property type="molecule type" value="Genomic_DNA"/>
</dbReference>
<protein>
    <submittedName>
        <fullName evidence="3">Siderophore-interacting protein</fullName>
    </submittedName>
</protein>
<dbReference type="InterPro" id="IPR017927">
    <property type="entry name" value="FAD-bd_FR_type"/>
</dbReference>
<reference evidence="3 4" key="1">
    <citation type="journal article" date="2013" name="Stand. Genomic Sci.">
        <title>Genome sequence of the reddish-pigmented Rubellimicrobium thermophilum type strain (DSM 16684(T)), a member of the Roseobacter clade.</title>
        <authorList>
            <person name="Fiebig A."/>
            <person name="Riedel T."/>
            <person name="Gronow S."/>
            <person name="Petersen J."/>
            <person name="Klenk H.P."/>
            <person name="Goker M."/>
        </authorList>
    </citation>
    <scope>NUCLEOTIDE SEQUENCE [LARGE SCALE GENOMIC DNA]</scope>
    <source>
        <strain evidence="3 4">DSM 16684</strain>
    </source>
</reference>
<evidence type="ECO:0000313" key="3">
    <source>
        <dbReference type="EMBL" id="EPX82874.1"/>
    </source>
</evidence>
<dbReference type="Gene3D" id="2.40.30.10">
    <property type="entry name" value="Translation factors"/>
    <property type="match status" value="1"/>
</dbReference>
<dbReference type="PANTHER" id="PTHR30157:SF0">
    <property type="entry name" value="NADPH-DEPENDENT FERRIC-CHELATE REDUCTASE"/>
    <property type="match status" value="1"/>
</dbReference>
<accession>S9S9D0</accession>
<dbReference type="SUPFAM" id="SSF63380">
    <property type="entry name" value="Riboflavin synthase domain-like"/>
    <property type="match status" value="1"/>
</dbReference>
<dbReference type="InterPro" id="IPR017938">
    <property type="entry name" value="Riboflavin_synthase-like_b-brl"/>
</dbReference>
<name>S9S9D0_9RHOB</name>
<dbReference type="Proteomes" id="UP000015346">
    <property type="component" value="Unassembled WGS sequence"/>
</dbReference>
<feature type="domain" description="FAD-binding FR-type" evidence="2">
    <location>
        <begin position="12"/>
        <end position="133"/>
    </location>
</feature>